<dbReference type="RefSeq" id="WP_116224918.1">
    <property type="nucleotide sequence ID" value="NZ_AP018437.1"/>
</dbReference>
<comment type="caution">
    <text evidence="5">The sequence shown here is derived from an EMBL/GenBank/DDBJ whole genome shotgun (WGS) entry which is preliminary data.</text>
</comment>
<feature type="transmembrane region" description="Helical" evidence="3">
    <location>
        <begin position="311"/>
        <end position="330"/>
    </location>
</feature>
<dbReference type="GO" id="GO:0015232">
    <property type="term" value="F:heme transmembrane transporter activity"/>
    <property type="evidence" value="ECO:0007669"/>
    <property type="project" value="InterPro"/>
</dbReference>
<feature type="transmembrane region" description="Helical" evidence="3">
    <location>
        <begin position="177"/>
        <end position="197"/>
    </location>
</feature>
<dbReference type="PANTHER" id="PTHR43653">
    <property type="entry name" value="CYTOCHROME C ASSEMBLY PROTEIN-RELATED"/>
    <property type="match status" value="1"/>
</dbReference>
<dbReference type="GO" id="GO:0016020">
    <property type="term" value="C:membrane"/>
    <property type="evidence" value="ECO:0007669"/>
    <property type="project" value="InterPro"/>
</dbReference>
<protein>
    <submittedName>
        <fullName evidence="5">Cytochrome c-type biogenesis protein CcmF</fullName>
    </submittedName>
</protein>
<dbReference type="InterPro" id="IPR032523">
    <property type="entry name" value="CcmF_C"/>
</dbReference>
<dbReference type="PANTHER" id="PTHR43653:SF1">
    <property type="entry name" value="CYTOCHROME C-TYPE BIOGENESIS PROTEIN CCMF"/>
    <property type="match status" value="1"/>
</dbReference>
<feature type="transmembrane region" description="Helical" evidence="3">
    <location>
        <begin position="421"/>
        <end position="440"/>
    </location>
</feature>
<gene>
    <name evidence="5" type="ORF">DFR64_1695</name>
</gene>
<feature type="transmembrane region" description="Helical" evidence="3">
    <location>
        <begin position="600"/>
        <end position="623"/>
    </location>
</feature>
<organism evidence="5 6">
    <name type="scientific">Pelolinea submarina</name>
    <dbReference type="NCBI Taxonomy" id="913107"/>
    <lineage>
        <taxon>Bacteria</taxon>
        <taxon>Bacillati</taxon>
        <taxon>Chloroflexota</taxon>
        <taxon>Anaerolineae</taxon>
        <taxon>Anaerolineales</taxon>
        <taxon>Anaerolineaceae</taxon>
        <taxon>Pelolinea</taxon>
    </lineage>
</organism>
<accession>A0A347ZQR1</accession>
<comment type="similarity">
    <text evidence="1">Belongs to the CcmF/CycK/Ccl1/NrfE/CcsA family.</text>
</comment>
<sequence>MIALMGNFLLGLAALAAFYAALAALIGQTKASPTWKKSTDNAMLAYTLLLGAGVLFLGLALLFNQFELQYVHDHSSLALPLYLKLSAIWAGQEGSLLFWSFMQALFSLLAVNANRKKNADSVYIAAAILSLLTAFFAGVTFLVQNPFASLSPVPADGLGLNPLLRHPGMAFHPPALYLGYVGLAVPFAFGLTGLISGKVKEWSQPIHRWTLFSWFGLGIGLLLGMRWAYDVLGWGGYWGWDAVENAALMPWLVSSALIHTDYLREKTENTFNKTYLLAALAYQLVLFGTYATRSGQIQSVHAYTQSSIGPVLLGAQLLLLAVSAGIFFKFRQKSTAASDAPMSLRAIVSRLTTLVLLTLTFSIFLGTILPNLTQVISGQATGVSTAWFDRVSGPQFALLVLLMGLCPLAAMALRQFKRWQLILAGLAGGLLLGVFFSLLLGEFLPLAFMVFSLIGFSITAELFKFAGRQRQTARFNTLRLSSWMIHTGLILLALGVFASKAYEFSDFQSMQLNESVTSGGYQLEYRGIAQEMRADYLETKAELLLSQNGRTLALLSPYLNQYDDGQQTLTVPAVRSSLADDVYVVLSGWSDNGEQATFQIYINPLINFLWFGGVLLLAGGYLALAPLNAKGVGRWLYWIGATLFIGLAVWMMWGSAHGATAPDSNDLQIGSAAPQFETLTDLNGQPLLVDFASSPVTVVNFWAPWCPSCREELPDLQAIWEKYEAQGLALVGITYDTDQAAVQASVDSYGLTYPIVLDPDAALSMQYEVTGVPETYIVDRSGRITFIAIGAASYDVIEAAILESLIQTEASIKGGS</sequence>
<feature type="transmembrane region" description="Helical" evidence="3">
    <location>
        <begin position="446"/>
        <end position="463"/>
    </location>
</feature>
<evidence type="ECO:0000313" key="6">
    <source>
        <dbReference type="Proteomes" id="UP000256388"/>
    </source>
</evidence>
<feature type="transmembrane region" description="Helical" evidence="3">
    <location>
        <begin position="351"/>
        <end position="376"/>
    </location>
</feature>
<feature type="domain" description="Thioredoxin" evidence="4">
    <location>
        <begin position="667"/>
        <end position="807"/>
    </location>
</feature>
<evidence type="ECO:0000256" key="1">
    <source>
        <dbReference type="ARBA" id="ARBA00009186"/>
    </source>
</evidence>
<dbReference type="InterPro" id="IPR013766">
    <property type="entry name" value="Thioredoxin_domain"/>
</dbReference>
<dbReference type="SUPFAM" id="SSF52833">
    <property type="entry name" value="Thioredoxin-like"/>
    <property type="match status" value="1"/>
</dbReference>
<dbReference type="Pfam" id="PF01578">
    <property type="entry name" value="Cytochrom_C_asm"/>
    <property type="match status" value="1"/>
</dbReference>
<feature type="transmembrane region" description="Helical" evidence="3">
    <location>
        <begin position="275"/>
        <end position="291"/>
    </location>
</feature>
<dbReference type="InterPro" id="IPR036249">
    <property type="entry name" value="Thioredoxin-like_sf"/>
</dbReference>
<dbReference type="InterPro" id="IPR017937">
    <property type="entry name" value="Thioredoxin_CS"/>
</dbReference>
<dbReference type="OrthoDB" id="9761451at2"/>
<feature type="transmembrane region" description="Helical" evidence="3">
    <location>
        <begin position="209"/>
        <end position="227"/>
    </location>
</feature>
<dbReference type="PRINTS" id="PR01410">
    <property type="entry name" value="CCBIOGENESIS"/>
</dbReference>
<reference evidence="5 6" key="1">
    <citation type="submission" date="2018-08" db="EMBL/GenBank/DDBJ databases">
        <title>Genomic Encyclopedia of Type Strains, Phase IV (KMG-IV): sequencing the most valuable type-strain genomes for metagenomic binning, comparative biology and taxonomic classification.</title>
        <authorList>
            <person name="Goeker M."/>
        </authorList>
    </citation>
    <scope>NUCLEOTIDE SEQUENCE [LARGE SCALE GENOMIC DNA]</scope>
    <source>
        <strain evidence="5 6">DSM 23923</strain>
    </source>
</reference>
<feature type="transmembrane region" description="Helical" evidence="3">
    <location>
        <begin position="247"/>
        <end position="263"/>
    </location>
</feature>
<dbReference type="AlphaFoldDB" id="A0A347ZQR1"/>
<feature type="transmembrane region" description="Helical" evidence="3">
    <location>
        <begin position="396"/>
        <end position="414"/>
    </location>
</feature>
<dbReference type="Pfam" id="PF00578">
    <property type="entry name" value="AhpC-TSA"/>
    <property type="match status" value="1"/>
</dbReference>
<dbReference type="Proteomes" id="UP000256388">
    <property type="component" value="Unassembled WGS sequence"/>
</dbReference>
<name>A0A347ZQR1_9CHLR</name>
<dbReference type="EMBL" id="QUMS01000001">
    <property type="protein sequence ID" value="REG11802.1"/>
    <property type="molecule type" value="Genomic_DNA"/>
</dbReference>
<dbReference type="GO" id="GO:0017004">
    <property type="term" value="P:cytochrome complex assembly"/>
    <property type="evidence" value="ECO:0007669"/>
    <property type="project" value="UniProtKB-KW"/>
</dbReference>
<dbReference type="Pfam" id="PF16327">
    <property type="entry name" value="CcmF_C"/>
    <property type="match status" value="1"/>
</dbReference>
<dbReference type="InterPro" id="IPR003567">
    <property type="entry name" value="Cyt_c_biogenesis"/>
</dbReference>
<evidence type="ECO:0000259" key="4">
    <source>
        <dbReference type="PROSITE" id="PS51352"/>
    </source>
</evidence>
<dbReference type="GO" id="GO:0016491">
    <property type="term" value="F:oxidoreductase activity"/>
    <property type="evidence" value="ECO:0007669"/>
    <property type="project" value="InterPro"/>
</dbReference>
<keyword evidence="3" id="KW-0472">Membrane</keyword>
<feature type="transmembrane region" description="Helical" evidence="3">
    <location>
        <begin position="483"/>
        <end position="502"/>
    </location>
</feature>
<dbReference type="PROSITE" id="PS51352">
    <property type="entry name" value="THIOREDOXIN_2"/>
    <property type="match status" value="1"/>
</dbReference>
<keyword evidence="3" id="KW-1133">Transmembrane helix</keyword>
<feature type="transmembrane region" description="Helical" evidence="3">
    <location>
        <begin position="41"/>
        <end position="63"/>
    </location>
</feature>
<proteinExistence type="inferred from homology"/>
<dbReference type="PROSITE" id="PS00194">
    <property type="entry name" value="THIOREDOXIN_1"/>
    <property type="match status" value="1"/>
</dbReference>
<keyword evidence="2" id="KW-0201">Cytochrome c-type biogenesis</keyword>
<evidence type="ECO:0000256" key="2">
    <source>
        <dbReference type="ARBA" id="ARBA00022748"/>
    </source>
</evidence>
<evidence type="ECO:0000313" key="5">
    <source>
        <dbReference type="EMBL" id="REG11802.1"/>
    </source>
</evidence>
<dbReference type="CDD" id="cd02966">
    <property type="entry name" value="TlpA_like_family"/>
    <property type="match status" value="1"/>
</dbReference>
<keyword evidence="6" id="KW-1185">Reference proteome</keyword>
<keyword evidence="3" id="KW-0812">Transmembrane</keyword>
<dbReference type="InterPro" id="IPR000866">
    <property type="entry name" value="AhpC/TSA"/>
</dbReference>
<dbReference type="GO" id="GO:0016209">
    <property type="term" value="F:antioxidant activity"/>
    <property type="evidence" value="ECO:0007669"/>
    <property type="project" value="InterPro"/>
</dbReference>
<feature type="transmembrane region" description="Helical" evidence="3">
    <location>
        <begin position="635"/>
        <end position="653"/>
    </location>
</feature>
<dbReference type="InterPro" id="IPR002541">
    <property type="entry name" value="Cyt_c_assembly"/>
</dbReference>
<evidence type="ECO:0000256" key="3">
    <source>
        <dbReference type="SAM" id="Phobius"/>
    </source>
</evidence>
<dbReference type="Gene3D" id="3.40.30.10">
    <property type="entry name" value="Glutaredoxin"/>
    <property type="match status" value="1"/>
</dbReference>
<feature type="transmembrane region" description="Helical" evidence="3">
    <location>
        <begin position="121"/>
        <end position="143"/>
    </location>
</feature>
<dbReference type="GO" id="GO:0020037">
    <property type="term" value="F:heme binding"/>
    <property type="evidence" value="ECO:0007669"/>
    <property type="project" value="InterPro"/>
</dbReference>